<comment type="caution">
    <text evidence="3">The sequence shown here is derived from an EMBL/GenBank/DDBJ whole genome shotgun (WGS) entry which is preliminary data.</text>
</comment>
<dbReference type="EMBL" id="MAVT02000196">
    <property type="protein sequence ID" value="POS78308.1"/>
    <property type="molecule type" value="Genomic_DNA"/>
</dbReference>
<keyword evidence="1" id="KW-0175">Coiled coil</keyword>
<accession>A0A2P5I722</accession>
<feature type="coiled-coil region" evidence="1">
    <location>
        <begin position="117"/>
        <end position="165"/>
    </location>
</feature>
<protein>
    <recommendedName>
        <fullName evidence="2">Heterokaryon incompatibility domain-containing protein</fullName>
    </recommendedName>
</protein>
<evidence type="ECO:0000313" key="4">
    <source>
        <dbReference type="Proteomes" id="UP000094444"/>
    </source>
</evidence>
<dbReference type="OrthoDB" id="5362512at2759"/>
<dbReference type="Proteomes" id="UP000094444">
    <property type="component" value="Unassembled WGS sequence"/>
</dbReference>
<dbReference type="STRING" id="158607.A0A2P5I722"/>
<organism evidence="3 4">
    <name type="scientific">Diaporthe helianthi</name>
    <dbReference type="NCBI Taxonomy" id="158607"/>
    <lineage>
        <taxon>Eukaryota</taxon>
        <taxon>Fungi</taxon>
        <taxon>Dikarya</taxon>
        <taxon>Ascomycota</taxon>
        <taxon>Pezizomycotina</taxon>
        <taxon>Sordariomycetes</taxon>
        <taxon>Sordariomycetidae</taxon>
        <taxon>Diaporthales</taxon>
        <taxon>Diaporthaceae</taxon>
        <taxon>Diaporthe</taxon>
    </lineage>
</organism>
<keyword evidence="4" id="KW-1185">Reference proteome</keyword>
<name>A0A2P5I722_DIAHE</name>
<reference evidence="3" key="1">
    <citation type="submission" date="2017-09" db="EMBL/GenBank/DDBJ databases">
        <title>Polyketide synthases of a Diaporthe helianthi virulent isolate.</title>
        <authorList>
            <person name="Baroncelli R."/>
        </authorList>
    </citation>
    <scope>NUCLEOTIDE SEQUENCE [LARGE SCALE GENOMIC DNA]</scope>
    <source>
        <strain evidence="3">7/96</strain>
    </source>
</reference>
<dbReference type="AlphaFoldDB" id="A0A2P5I722"/>
<evidence type="ECO:0000259" key="2">
    <source>
        <dbReference type="Pfam" id="PF06985"/>
    </source>
</evidence>
<feature type="domain" description="Heterokaryon incompatibility" evidence="2">
    <location>
        <begin position="346"/>
        <end position="503"/>
    </location>
</feature>
<dbReference type="PANTHER" id="PTHR33112:SF10">
    <property type="entry name" value="TOL"/>
    <property type="match status" value="1"/>
</dbReference>
<gene>
    <name evidence="3" type="ORF">DHEL01_v203295</name>
</gene>
<evidence type="ECO:0000256" key="1">
    <source>
        <dbReference type="SAM" id="Coils"/>
    </source>
</evidence>
<dbReference type="Pfam" id="PF06985">
    <property type="entry name" value="HET"/>
    <property type="match status" value="1"/>
</dbReference>
<dbReference type="InParanoid" id="A0A2P5I722"/>
<evidence type="ECO:0000313" key="3">
    <source>
        <dbReference type="EMBL" id="POS78308.1"/>
    </source>
</evidence>
<sequence>MDQTESLNPKADQEVFPDIDSYTWEDVKRRQDAIIKRQDEVAKRLDAVLLEYGRNFQEYETCDKELDNIDFELERKDQEQEGLRKELDVIYESGPTDHTENLDTSTNNGEDAIWRDIETIDLEISQLNQKADEIRIRLDALTSERNRLDREEADLREEDDDLNMKWKLLMEYDPMNEGDDDLNMKWKLLMEYEPMSEGDSEPSTDGEDSTRELDDGILLAMDQRASALCSICRNFPRGRIEFIKTKFDLDASRLYHPSLLSLKTSVQGGCYLCEDMAKLAISSSPPIESRARVFRSYTENIQRKVGGKLCCCQILVSEVFTSRSMPELEARNKISPHSSDMHTTPYVSLSHCWGKRVLFTLKQNNLEDLRQAIPVEQLPKVFQDAMYVSLQLGISYLWIDSLCIIQDSNEDWTYEAKRMGDVYLHGDFNISATAYEDGSSGLFGERKALPRVHFPLYVDFALVEKHVRKKTAFKGFYICWDDSEFHEKIHKGILFSRAWVAQERALSPAIIHYTREKIWWECNQEIFNEAVPDSPFVNGNLIWDPVEGGGRDRVRSLGKQSEPEQVYLFWKTFLTNHGGAFLTYYKDRFPAMAGIARILGSFIDDDLVAGFWSGDLIRSLIMSRGSTRIAIQPEMIAPTWSWASLCSTPFFVSQDEAQVKPLEGVQVIRVLSDEPGFKSDLQSTHFEKSAVRGLVIRGVLRGLPDNFKSRLNDNNLGKEWDRPEWISDVEMMSDHKSSCLLGKGNIPEQQKWRLGDPTHMLLLAKEYSDFLRCELVYGLLVQIADIDEPNTFRRTGTIEFTSRVKTPNWDEYFGLGENDGDDQAKSWFQERGLQDIVLI</sequence>
<dbReference type="InterPro" id="IPR010730">
    <property type="entry name" value="HET"/>
</dbReference>
<proteinExistence type="predicted"/>
<dbReference type="PANTHER" id="PTHR33112">
    <property type="entry name" value="DOMAIN PROTEIN, PUTATIVE-RELATED"/>
    <property type="match status" value="1"/>
</dbReference>